<gene>
    <name evidence="1" type="ORF">E2I14_02605</name>
</gene>
<dbReference type="Proteomes" id="UP000294829">
    <property type="component" value="Unassembled WGS sequence"/>
</dbReference>
<dbReference type="Pfam" id="PF11390">
    <property type="entry name" value="FdsD"/>
    <property type="match status" value="1"/>
</dbReference>
<dbReference type="EMBL" id="SMYL01000001">
    <property type="protein sequence ID" value="TDK68449.1"/>
    <property type="molecule type" value="Genomic_DNA"/>
</dbReference>
<protein>
    <submittedName>
        <fullName evidence="1">Formate dehydrogenase</fullName>
    </submittedName>
</protein>
<reference evidence="1 2" key="1">
    <citation type="submission" date="2019-03" db="EMBL/GenBank/DDBJ databases">
        <title>Sapientia aquatica gen. nov., sp. nov., isolated from a crater lake.</title>
        <authorList>
            <person name="Felfoldi T."/>
            <person name="Szabo A."/>
            <person name="Toth E."/>
            <person name="Schumann P."/>
            <person name="Keki Z."/>
            <person name="Marialigeti K."/>
            <person name="Mathe I."/>
        </authorList>
    </citation>
    <scope>NUCLEOTIDE SEQUENCE [LARGE SCALE GENOMIC DNA]</scope>
    <source>
        <strain evidence="1 2">SA-152</strain>
    </source>
</reference>
<dbReference type="InterPro" id="IPR021074">
    <property type="entry name" value="Formate_DH_dsu"/>
</dbReference>
<organism evidence="1 2">
    <name type="scientific">Sapientia aquatica</name>
    <dbReference type="NCBI Taxonomy" id="1549640"/>
    <lineage>
        <taxon>Bacteria</taxon>
        <taxon>Pseudomonadati</taxon>
        <taxon>Pseudomonadota</taxon>
        <taxon>Betaproteobacteria</taxon>
        <taxon>Burkholderiales</taxon>
        <taxon>Oxalobacteraceae</taxon>
        <taxon>Sapientia</taxon>
    </lineage>
</organism>
<proteinExistence type="predicted"/>
<sequence>MNVENLVTMANQIGSFYETMPDRATALADSANHIKKFWEPRMRRALLAYLDEAKETELSPFVLEAIQSHRSLL</sequence>
<evidence type="ECO:0000313" key="2">
    <source>
        <dbReference type="Proteomes" id="UP000294829"/>
    </source>
</evidence>
<keyword evidence="2" id="KW-1185">Reference proteome</keyword>
<evidence type="ECO:0000313" key="1">
    <source>
        <dbReference type="EMBL" id="TDK68449.1"/>
    </source>
</evidence>
<accession>A0A4R5W5V8</accession>
<comment type="caution">
    <text evidence="1">The sequence shown here is derived from an EMBL/GenBank/DDBJ whole genome shotgun (WGS) entry which is preliminary data.</text>
</comment>
<dbReference type="AlphaFoldDB" id="A0A4R5W5V8"/>
<dbReference type="RefSeq" id="WP_133325111.1">
    <property type="nucleotide sequence ID" value="NZ_SMYL01000001.1"/>
</dbReference>
<name>A0A4R5W5V8_9BURK</name>
<dbReference type="OrthoDB" id="8527650at2"/>